<dbReference type="AlphaFoldDB" id="A0A2N7KP32"/>
<dbReference type="Pfam" id="PF04610">
    <property type="entry name" value="TrbL"/>
    <property type="match status" value="1"/>
</dbReference>
<feature type="transmembrane region" description="Helical" evidence="5">
    <location>
        <begin position="192"/>
        <end position="214"/>
    </location>
</feature>
<evidence type="ECO:0000256" key="3">
    <source>
        <dbReference type="ARBA" id="ARBA00022989"/>
    </source>
</evidence>
<keyword evidence="2 5" id="KW-0812">Transmembrane</keyword>
<feature type="transmembrane region" description="Helical" evidence="5">
    <location>
        <begin position="135"/>
        <end position="155"/>
    </location>
</feature>
<dbReference type="GO" id="GO:0016020">
    <property type="term" value="C:membrane"/>
    <property type="evidence" value="ECO:0007669"/>
    <property type="project" value="UniProtKB-SubCell"/>
</dbReference>
<feature type="transmembrane region" description="Helical" evidence="5">
    <location>
        <begin position="161"/>
        <end position="180"/>
    </location>
</feature>
<accession>A0A2N7KP32</accession>
<feature type="transmembrane region" description="Helical" evidence="5">
    <location>
        <begin position="252"/>
        <end position="271"/>
    </location>
</feature>
<proteinExistence type="predicted"/>
<comment type="subcellular location">
    <subcellularLocation>
        <location evidence="1">Membrane</location>
        <topology evidence="1">Multi-pass membrane protein</topology>
    </subcellularLocation>
</comment>
<dbReference type="GO" id="GO:0030255">
    <property type="term" value="P:protein secretion by the type IV secretion system"/>
    <property type="evidence" value="ECO:0007669"/>
    <property type="project" value="InterPro"/>
</dbReference>
<sequence length="331" mass="35253">MSADTVFRQSFLADVTQFITQVMSDPVIEQASFGLLIFLCGLLYFQEVARFMLFGFEPEKIAQSTLMVLIVLSAYPFYSSAFDVLFEGFDDLGLRLLELGIGSRDPMFLFKWVGYALDGIYSEEISFWDMAVGDILMYMLWIGISFLLVLAMYFIGAWAVWSLLLAKILGVFFFPMLVHPATRSLFDGWMRFTFGSLLLLVVVRAAGVLAAIAIKAQFTASGVLQCPSGLVAQCTEIGGREGLMGANDYMDLLITMILAVAIVVSSMGLVASISGGVSSPSAAVGKGVGSLVQGAGKALSKGASSAGAGVAKANAAGAAQLAKVISKIKPV</sequence>
<evidence type="ECO:0008006" key="8">
    <source>
        <dbReference type="Google" id="ProtNLM"/>
    </source>
</evidence>
<dbReference type="InterPro" id="IPR007688">
    <property type="entry name" value="Conjugal_tfr_TrbL/VirB6"/>
</dbReference>
<dbReference type="RefSeq" id="WP_102433658.1">
    <property type="nucleotide sequence ID" value="NZ_CAWNVI010000002.1"/>
</dbReference>
<evidence type="ECO:0000313" key="7">
    <source>
        <dbReference type="Proteomes" id="UP000235406"/>
    </source>
</evidence>
<evidence type="ECO:0000256" key="2">
    <source>
        <dbReference type="ARBA" id="ARBA00022692"/>
    </source>
</evidence>
<evidence type="ECO:0000313" key="6">
    <source>
        <dbReference type="EMBL" id="PMM78446.1"/>
    </source>
</evidence>
<dbReference type="EMBL" id="MCZK01000002">
    <property type="protein sequence ID" value="PMM78446.1"/>
    <property type="molecule type" value="Genomic_DNA"/>
</dbReference>
<comment type="caution">
    <text evidence="6">The sequence shown here is derived from an EMBL/GenBank/DDBJ whole genome shotgun (WGS) entry which is preliminary data.</text>
</comment>
<gene>
    <name evidence="6" type="ORF">BCT49_00085</name>
</gene>
<name>A0A2N7KP32_9VIBR</name>
<evidence type="ECO:0000256" key="1">
    <source>
        <dbReference type="ARBA" id="ARBA00004141"/>
    </source>
</evidence>
<organism evidence="6 7">
    <name type="scientific">Vibrio lentus</name>
    <dbReference type="NCBI Taxonomy" id="136468"/>
    <lineage>
        <taxon>Bacteria</taxon>
        <taxon>Pseudomonadati</taxon>
        <taxon>Pseudomonadota</taxon>
        <taxon>Gammaproteobacteria</taxon>
        <taxon>Vibrionales</taxon>
        <taxon>Vibrionaceae</taxon>
        <taxon>Vibrio</taxon>
    </lineage>
</organism>
<keyword evidence="3 5" id="KW-1133">Transmembrane helix</keyword>
<dbReference type="Proteomes" id="UP000235406">
    <property type="component" value="Unassembled WGS sequence"/>
</dbReference>
<dbReference type="OrthoDB" id="6630883at2"/>
<keyword evidence="4 5" id="KW-0472">Membrane</keyword>
<evidence type="ECO:0000256" key="4">
    <source>
        <dbReference type="ARBA" id="ARBA00023136"/>
    </source>
</evidence>
<feature type="transmembrane region" description="Helical" evidence="5">
    <location>
        <begin position="66"/>
        <end position="86"/>
    </location>
</feature>
<reference evidence="7" key="1">
    <citation type="submission" date="2016-07" db="EMBL/GenBank/DDBJ databases">
        <title>Nontailed viruses are major unrecognized killers of bacteria in the ocean.</title>
        <authorList>
            <person name="Kauffman K."/>
            <person name="Hussain F."/>
            <person name="Yang J."/>
            <person name="Arevalo P."/>
            <person name="Brown J."/>
            <person name="Cutler M."/>
            <person name="Kelly L."/>
            <person name="Polz M.F."/>
        </authorList>
    </citation>
    <scope>NUCLEOTIDE SEQUENCE [LARGE SCALE GENOMIC DNA]</scope>
    <source>
        <strain evidence="7">10N.261.46.F8</strain>
    </source>
</reference>
<feature type="transmembrane region" description="Helical" evidence="5">
    <location>
        <begin position="27"/>
        <end position="45"/>
    </location>
</feature>
<evidence type="ECO:0000256" key="5">
    <source>
        <dbReference type="SAM" id="Phobius"/>
    </source>
</evidence>
<protein>
    <recommendedName>
        <fullName evidence="8">Conjugal transfer protein TrbL</fullName>
    </recommendedName>
</protein>